<dbReference type="CDD" id="cd00051">
    <property type="entry name" value="EFh"/>
    <property type="match status" value="1"/>
</dbReference>
<dbReference type="GO" id="GO:0005509">
    <property type="term" value="F:calcium ion binding"/>
    <property type="evidence" value="ECO:0007669"/>
    <property type="project" value="InterPro"/>
</dbReference>
<dbReference type="InterPro" id="IPR018247">
    <property type="entry name" value="EF_Hand_1_Ca_BS"/>
</dbReference>
<evidence type="ECO:0000256" key="3">
    <source>
        <dbReference type="ARBA" id="ARBA00022448"/>
    </source>
</evidence>
<reference evidence="13" key="1">
    <citation type="journal article" date="2011" name="PLoS Genet.">
        <title>The genome sequence of the leaf-cutter ant Atta cephalotes reveals insights into its obligate symbiotic lifestyle.</title>
        <authorList>
            <person name="Suen G."/>
            <person name="Teiling C."/>
            <person name="Li L."/>
            <person name="Holt C."/>
            <person name="Abouheif E."/>
            <person name="Bornberg-Bauer E."/>
            <person name="Bouffard P."/>
            <person name="Caldera E.J."/>
            <person name="Cash E."/>
            <person name="Cavanaugh A."/>
            <person name="Denas O."/>
            <person name="Elhaik E."/>
            <person name="Fave M.J."/>
            <person name="Gadau J."/>
            <person name="Gibson J.D."/>
            <person name="Graur D."/>
            <person name="Grubbs K.J."/>
            <person name="Hagen D.E."/>
            <person name="Harkins T.T."/>
            <person name="Helmkampf M."/>
            <person name="Hu H."/>
            <person name="Johnson B.R."/>
            <person name="Kim J."/>
            <person name="Marsh S.E."/>
            <person name="Moeller J.A."/>
            <person name="Munoz-Torres M.C."/>
            <person name="Murphy M.C."/>
            <person name="Naughton M.C."/>
            <person name="Nigam S."/>
            <person name="Overson R."/>
            <person name="Rajakumar R."/>
            <person name="Reese J.T."/>
            <person name="Scott J.J."/>
            <person name="Smith C.R."/>
            <person name="Tao S."/>
            <person name="Tsutsui N.D."/>
            <person name="Viljakainen L."/>
            <person name="Wissler L."/>
            <person name="Yandell M.D."/>
            <person name="Zimmer F."/>
            <person name="Taylor J."/>
            <person name="Slater S.C."/>
            <person name="Clifton S.W."/>
            <person name="Warren W.C."/>
            <person name="Elsik C.G."/>
            <person name="Smith C.D."/>
            <person name="Weinstock G.M."/>
            <person name="Gerardo N.M."/>
            <person name="Currie C.R."/>
        </authorList>
    </citation>
    <scope>NUCLEOTIDE SEQUENCE [LARGE SCALE GENOMIC DNA]</scope>
</reference>
<dbReference type="InterPro" id="IPR002067">
    <property type="entry name" value="MCP"/>
</dbReference>
<dbReference type="OrthoDB" id="270584at2759"/>
<dbReference type="Pfam" id="PF13499">
    <property type="entry name" value="EF-hand_7"/>
    <property type="match status" value="1"/>
</dbReference>
<feature type="domain" description="EF-hand" evidence="11">
    <location>
        <begin position="50"/>
        <end position="85"/>
    </location>
</feature>
<evidence type="ECO:0000313" key="13">
    <source>
        <dbReference type="Proteomes" id="UP000005205"/>
    </source>
</evidence>
<evidence type="ECO:0000256" key="1">
    <source>
        <dbReference type="ARBA" id="ARBA00004448"/>
    </source>
</evidence>
<evidence type="ECO:0000256" key="10">
    <source>
        <dbReference type="RuleBase" id="RU000488"/>
    </source>
</evidence>
<evidence type="ECO:0000256" key="9">
    <source>
        <dbReference type="PROSITE-ProRule" id="PRU00282"/>
    </source>
</evidence>
<dbReference type="PROSITE" id="PS50222">
    <property type="entry name" value="EF_HAND_2"/>
    <property type="match status" value="2"/>
</dbReference>
<dbReference type="SMART" id="SM00054">
    <property type="entry name" value="EFh"/>
    <property type="match status" value="3"/>
</dbReference>
<keyword evidence="3 10" id="KW-0813">Transport</keyword>
<dbReference type="SUPFAM" id="SSF103506">
    <property type="entry name" value="Mitochondrial carrier"/>
    <property type="match status" value="1"/>
</dbReference>
<dbReference type="SUPFAM" id="SSF47473">
    <property type="entry name" value="EF-hand"/>
    <property type="match status" value="1"/>
</dbReference>
<dbReference type="FunCoup" id="A0A158NSM3">
    <property type="interactions" value="699"/>
</dbReference>
<keyword evidence="7" id="KW-1133">Transmembrane helix</keyword>
<keyword evidence="5" id="KW-0677">Repeat</keyword>
<dbReference type="EMBL" id="ADTU01024996">
    <property type="status" value="NOT_ANNOTATED_CDS"/>
    <property type="molecule type" value="Genomic_DNA"/>
</dbReference>
<dbReference type="GO" id="GO:0055085">
    <property type="term" value="P:transmembrane transport"/>
    <property type="evidence" value="ECO:0007669"/>
    <property type="project" value="InterPro"/>
</dbReference>
<evidence type="ECO:0000256" key="5">
    <source>
        <dbReference type="ARBA" id="ARBA00022737"/>
    </source>
</evidence>
<dbReference type="PANTHER" id="PTHR24089">
    <property type="entry name" value="SOLUTE CARRIER FAMILY 25"/>
    <property type="match status" value="1"/>
</dbReference>
<feature type="domain" description="EF-hand" evidence="11">
    <location>
        <begin position="86"/>
        <end position="121"/>
    </location>
</feature>
<sequence length="321" mass="36804">MRVHPGMAAQLLFWDGSNEMQDDKNKFLARSDRTKSGDISLAEFIHYVREHEKNLRLQFSDLDKNKDGKIDLEELIRAFKELGIEMTQEEATKLLQRMDQDGSLNISFNEWRDFLLYAPSTTLLDIIEYWHHTTYMDIGEDIGVPEEFTKGEMVSGMWWRHLVSGGIAGAVSRTCTAPLDRIKVYLQTIEIKFTSFLGNCSRWSFEREIYLQTLKNTYLCTHDKKEQPAFWILLLCGTASSTAGQVCSYPLALVRTRLQAEIAPDHSPNTMIGVFKDILNREGIRGLYRGLTPNFLKVAPAVSISYVVYEHFRQALGVNMT</sequence>
<dbReference type="PROSITE" id="PS00018">
    <property type="entry name" value="EF_HAND_1"/>
    <property type="match status" value="1"/>
</dbReference>
<dbReference type="GO" id="GO:0005743">
    <property type="term" value="C:mitochondrial inner membrane"/>
    <property type="evidence" value="ECO:0007669"/>
    <property type="project" value="UniProtKB-SubCell"/>
</dbReference>
<evidence type="ECO:0000256" key="6">
    <source>
        <dbReference type="ARBA" id="ARBA00022837"/>
    </source>
</evidence>
<keyword evidence="6" id="KW-0106">Calcium</keyword>
<evidence type="ECO:0000256" key="8">
    <source>
        <dbReference type="ARBA" id="ARBA00023136"/>
    </source>
</evidence>
<dbReference type="STRING" id="12957.A0A158NSM3"/>
<dbReference type="EMBL" id="ADTU01024998">
    <property type="status" value="NOT_ANNOTATED_CDS"/>
    <property type="molecule type" value="Genomic_DNA"/>
</dbReference>
<dbReference type="InterPro" id="IPR011992">
    <property type="entry name" value="EF-hand-dom_pair"/>
</dbReference>
<proteinExistence type="inferred from homology"/>
<evidence type="ECO:0000313" key="12">
    <source>
        <dbReference type="EnsemblMetazoa" id="XP_012060531.1"/>
    </source>
</evidence>
<comment type="similarity">
    <text evidence="2 10">Belongs to the mitochondrial carrier (TC 2.A.29) family.</text>
</comment>
<keyword evidence="4 9" id="KW-0812">Transmembrane</keyword>
<reference evidence="12" key="2">
    <citation type="submission" date="2016-04" db="UniProtKB">
        <authorList>
            <consortium name="EnsemblMetazoa"/>
        </authorList>
    </citation>
    <scope>IDENTIFICATION</scope>
</reference>
<evidence type="ECO:0000256" key="4">
    <source>
        <dbReference type="ARBA" id="ARBA00022692"/>
    </source>
</evidence>
<dbReference type="InterPro" id="IPR018108">
    <property type="entry name" value="MCP_transmembrane"/>
</dbReference>
<dbReference type="PRINTS" id="PR00926">
    <property type="entry name" value="MITOCARRIER"/>
</dbReference>
<dbReference type="Gene3D" id="1.50.40.10">
    <property type="entry name" value="Mitochondrial carrier domain"/>
    <property type="match status" value="1"/>
</dbReference>
<dbReference type="Proteomes" id="UP000005205">
    <property type="component" value="Unassembled WGS sequence"/>
</dbReference>
<dbReference type="InParanoid" id="A0A158NSM3"/>
<evidence type="ECO:0000256" key="2">
    <source>
        <dbReference type="ARBA" id="ARBA00006375"/>
    </source>
</evidence>
<name>A0A158NSM3_ATTCE</name>
<dbReference type="InterPro" id="IPR023395">
    <property type="entry name" value="MCP_dom_sf"/>
</dbReference>
<dbReference type="EnsemblMetazoa" id="XM_012205141.1">
    <property type="protein sequence ID" value="XP_012060531.1"/>
    <property type="gene ID" value="LOC105623763"/>
</dbReference>
<evidence type="ECO:0000259" key="11">
    <source>
        <dbReference type="PROSITE" id="PS50222"/>
    </source>
</evidence>
<dbReference type="EMBL" id="ADTU01024999">
    <property type="status" value="NOT_ANNOTATED_CDS"/>
    <property type="molecule type" value="Genomic_DNA"/>
</dbReference>
<keyword evidence="8 9" id="KW-0472">Membrane</keyword>
<dbReference type="Gene3D" id="1.10.238.10">
    <property type="entry name" value="EF-hand"/>
    <property type="match status" value="1"/>
</dbReference>
<gene>
    <name evidence="12" type="primary">105623763</name>
</gene>
<dbReference type="eggNOG" id="KOG0036">
    <property type="taxonomic scope" value="Eukaryota"/>
</dbReference>
<dbReference type="InterPro" id="IPR002048">
    <property type="entry name" value="EF_hand_dom"/>
</dbReference>
<dbReference type="AlphaFoldDB" id="A0A158NSM3"/>
<feature type="repeat" description="Solcar" evidence="9">
    <location>
        <begin position="231"/>
        <end position="315"/>
    </location>
</feature>
<accession>A0A158NSM3</accession>
<protein>
    <recommendedName>
        <fullName evidence="11">EF-hand domain-containing protein</fullName>
    </recommendedName>
</protein>
<organism evidence="12 13">
    <name type="scientific">Atta cephalotes</name>
    <name type="common">Leafcutter ant</name>
    <dbReference type="NCBI Taxonomy" id="12957"/>
    <lineage>
        <taxon>Eukaryota</taxon>
        <taxon>Metazoa</taxon>
        <taxon>Ecdysozoa</taxon>
        <taxon>Arthropoda</taxon>
        <taxon>Hexapoda</taxon>
        <taxon>Insecta</taxon>
        <taxon>Pterygota</taxon>
        <taxon>Neoptera</taxon>
        <taxon>Endopterygota</taxon>
        <taxon>Hymenoptera</taxon>
        <taxon>Apocrita</taxon>
        <taxon>Aculeata</taxon>
        <taxon>Formicoidea</taxon>
        <taxon>Formicidae</taxon>
        <taxon>Myrmicinae</taxon>
        <taxon>Atta</taxon>
    </lineage>
</organism>
<dbReference type="KEGG" id="acep:105623763"/>
<comment type="subcellular location">
    <subcellularLocation>
        <location evidence="1">Mitochondrion inner membrane</location>
        <topology evidence="1">Multi-pass membrane protein</topology>
    </subcellularLocation>
</comment>
<keyword evidence="13" id="KW-1185">Reference proteome</keyword>
<dbReference type="Pfam" id="PF00153">
    <property type="entry name" value="Mito_carr"/>
    <property type="match status" value="2"/>
</dbReference>
<dbReference type="FunFam" id="1.10.238.10:FF:000028">
    <property type="entry name" value="Putative calcium-binding mitochondrial carrier protein scamc-2"/>
    <property type="match status" value="1"/>
</dbReference>
<dbReference type="EMBL" id="ADTU01024997">
    <property type="status" value="NOT_ANNOTATED_CDS"/>
    <property type="molecule type" value="Genomic_DNA"/>
</dbReference>
<evidence type="ECO:0000256" key="7">
    <source>
        <dbReference type="ARBA" id="ARBA00022989"/>
    </source>
</evidence>
<dbReference type="PROSITE" id="PS50920">
    <property type="entry name" value="SOLCAR"/>
    <property type="match status" value="1"/>
</dbReference>